<sequence length="78" mass="9075">MVNNNVQHLLRIISSDTTATTQQQAAYKNHRHHLDIITQSTLQHFNQYINTMKRGRFISEVADVVNANVSCLKRMRRP</sequence>
<name>A0AC34GKB4_9BILA</name>
<evidence type="ECO:0000313" key="2">
    <source>
        <dbReference type="WBParaSite" id="ES5_v2.g30174.t1"/>
    </source>
</evidence>
<organism evidence="1 2">
    <name type="scientific">Panagrolaimus sp. ES5</name>
    <dbReference type="NCBI Taxonomy" id="591445"/>
    <lineage>
        <taxon>Eukaryota</taxon>
        <taxon>Metazoa</taxon>
        <taxon>Ecdysozoa</taxon>
        <taxon>Nematoda</taxon>
        <taxon>Chromadorea</taxon>
        <taxon>Rhabditida</taxon>
        <taxon>Tylenchina</taxon>
        <taxon>Panagrolaimomorpha</taxon>
        <taxon>Panagrolaimoidea</taxon>
        <taxon>Panagrolaimidae</taxon>
        <taxon>Panagrolaimus</taxon>
    </lineage>
</organism>
<reference evidence="2" key="1">
    <citation type="submission" date="2022-11" db="UniProtKB">
        <authorList>
            <consortium name="WormBaseParasite"/>
        </authorList>
    </citation>
    <scope>IDENTIFICATION</scope>
</reference>
<protein>
    <submittedName>
        <fullName evidence="2">Uncharacterized protein</fullName>
    </submittedName>
</protein>
<proteinExistence type="predicted"/>
<dbReference type="Proteomes" id="UP000887579">
    <property type="component" value="Unplaced"/>
</dbReference>
<accession>A0AC34GKB4</accession>
<evidence type="ECO:0000313" key="1">
    <source>
        <dbReference type="Proteomes" id="UP000887579"/>
    </source>
</evidence>
<dbReference type="WBParaSite" id="ES5_v2.g30174.t1">
    <property type="protein sequence ID" value="ES5_v2.g30174.t1"/>
    <property type="gene ID" value="ES5_v2.g30174"/>
</dbReference>